<feature type="region of interest" description="Disordered" evidence="1">
    <location>
        <begin position="20"/>
        <end position="45"/>
    </location>
</feature>
<dbReference type="InterPro" id="IPR036388">
    <property type="entry name" value="WH-like_DNA-bd_sf"/>
</dbReference>
<dbReference type="InterPro" id="IPR011434">
    <property type="entry name" value="Ltp-like_HTH"/>
</dbReference>
<evidence type="ECO:0000313" key="4">
    <source>
        <dbReference type="EMBL" id="KSU27819.1"/>
    </source>
</evidence>
<feature type="domain" description="Putative host cell surface-exposed lipoprotein Ltp-like HTH region" evidence="3">
    <location>
        <begin position="237"/>
        <end position="281"/>
    </location>
</feature>
<gene>
    <name evidence="4" type="ORF">N42_0832</name>
</gene>
<dbReference type="Pfam" id="PF07553">
    <property type="entry name" value="Lipoprotein_Ltp"/>
    <property type="match status" value="2"/>
</dbReference>
<feature type="region of interest" description="Disordered" evidence="1">
    <location>
        <begin position="139"/>
        <end position="176"/>
    </location>
</feature>
<dbReference type="AlphaFoldDB" id="A0A0V8EQA8"/>
<dbReference type="Proteomes" id="UP000052991">
    <property type="component" value="Unassembled WGS sequence"/>
</dbReference>
<organism evidence="4 5">
    <name type="scientific">Lactococcus lactis subsp. lactis</name>
    <name type="common">Streptococcus lactis</name>
    <dbReference type="NCBI Taxonomy" id="1360"/>
    <lineage>
        <taxon>Bacteria</taxon>
        <taxon>Bacillati</taxon>
        <taxon>Bacillota</taxon>
        <taxon>Bacilli</taxon>
        <taxon>Lactobacillales</taxon>
        <taxon>Streptococcaceae</taxon>
        <taxon>Lactococcus</taxon>
    </lineage>
</organism>
<sequence>MKKIALIGVTMLTAISLAACSPSSNSGSKNSEKRTTESSNKPTLVIPESVVANSSKTAEITGKTTPNTKVKIGYGIIGDKVTSDKDGNFTLKYELDEVNDQDIVEITAKNDDGKITKEITIKQNPEVIKKKEADAKAKAEAEAKEKATADSKAKADAAAREKATANSKAKEDAARKAADEAAAREAAIPREYKDALSKGEDYLSYTAFSKLGLKEQLLYEGYPDTAAQYAIYNIKTDWNIQALKKAQDYLSYDSFSDAGLREQLIYEQFTSTEADYAIANINK</sequence>
<reference evidence="5" key="1">
    <citation type="submission" date="2015-10" db="EMBL/GenBank/DDBJ databases">
        <title>Draft Genome Sequences of 11 Lactococcus lactis subspecies cremoris strains.</title>
        <authorList>
            <person name="Wels M."/>
            <person name="Backus L."/>
            <person name="Boekhorst J."/>
            <person name="Dijkstra A."/>
            <person name="Beerthuizen M."/>
            <person name="Kelly W."/>
            <person name="Siezen R."/>
            <person name="Bachmann H."/>
            <person name="Van Hijum S."/>
        </authorList>
    </citation>
    <scope>NUCLEOTIDE SEQUENCE [LARGE SCALE GENOMIC DNA]</scope>
    <source>
        <strain evidence="5">N42</strain>
    </source>
</reference>
<evidence type="ECO:0000256" key="2">
    <source>
        <dbReference type="SAM" id="SignalP"/>
    </source>
</evidence>
<evidence type="ECO:0000313" key="5">
    <source>
        <dbReference type="Proteomes" id="UP000052991"/>
    </source>
</evidence>
<comment type="caution">
    <text evidence="4">The sequence shown here is derived from an EMBL/GenBank/DDBJ whole genome shotgun (WGS) entry which is preliminary data.</text>
</comment>
<dbReference type="EMBL" id="LKLW01000066">
    <property type="protein sequence ID" value="KSU27819.1"/>
    <property type="molecule type" value="Genomic_DNA"/>
</dbReference>
<feature type="compositionally biased region" description="Low complexity" evidence="1">
    <location>
        <begin position="20"/>
        <end position="29"/>
    </location>
</feature>
<dbReference type="PROSITE" id="PS51257">
    <property type="entry name" value="PROKAR_LIPOPROTEIN"/>
    <property type="match status" value="1"/>
</dbReference>
<keyword evidence="2" id="KW-0732">Signal</keyword>
<proteinExistence type="predicted"/>
<name>A0A0V8EQA8_LACLL</name>
<dbReference type="RefSeq" id="WP_058212674.1">
    <property type="nucleotide sequence ID" value="NZ_LKLW01000066.1"/>
</dbReference>
<evidence type="ECO:0000259" key="3">
    <source>
        <dbReference type="Pfam" id="PF07553"/>
    </source>
</evidence>
<evidence type="ECO:0000256" key="1">
    <source>
        <dbReference type="SAM" id="MobiDB-lite"/>
    </source>
</evidence>
<dbReference type="Gene3D" id="1.10.10.10">
    <property type="entry name" value="Winged helix-like DNA-binding domain superfamily/Winged helix DNA-binding domain"/>
    <property type="match status" value="2"/>
</dbReference>
<feature type="domain" description="Putative host cell surface-exposed lipoprotein Ltp-like HTH region" evidence="3">
    <location>
        <begin position="191"/>
        <end position="234"/>
    </location>
</feature>
<dbReference type="PATRIC" id="fig|1360.116.peg.2552"/>
<feature type="signal peptide" evidence="2">
    <location>
        <begin position="1"/>
        <end position="18"/>
    </location>
</feature>
<protein>
    <recommendedName>
        <fullName evidence="3">Putative host cell surface-exposed lipoprotein Ltp-like HTH region domain-containing protein</fullName>
    </recommendedName>
</protein>
<feature type="chain" id="PRO_5038618132" description="Putative host cell surface-exposed lipoprotein Ltp-like HTH region domain-containing protein" evidence="2">
    <location>
        <begin position="19"/>
        <end position="283"/>
    </location>
</feature>
<accession>A0A0V8EQA8</accession>